<keyword evidence="2" id="KW-1185">Reference proteome</keyword>
<dbReference type="RefSeq" id="WP_023859230.1">
    <property type="nucleotide sequence ID" value="NZ_AWWH01000066.1"/>
</dbReference>
<dbReference type="Proteomes" id="UP000018559">
    <property type="component" value="Unassembled WGS sequence"/>
</dbReference>
<dbReference type="PATRIC" id="fig|1392007.3.peg.665"/>
<organism evidence="1 2">
    <name type="scientific">Ligilactobacillus equi DPC 6820</name>
    <dbReference type="NCBI Taxonomy" id="1392007"/>
    <lineage>
        <taxon>Bacteria</taxon>
        <taxon>Bacillati</taxon>
        <taxon>Bacillota</taxon>
        <taxon>Bacilli</taxon>
        <taxon>Lactobacillales</taxon>
        <taxon>Lactobacillaceae</taxon>
        <taxon>Ligilactobacillus</taxon>
    </lineage>
</organism>
<accession>V7HYZ5</accession>
<dbReference type="AlphaFoldDB" id="V7HYZ5"/>
<evidence type="ECO:0000313" key="1">
    <source>
        <dbReference type="EMBL" id="ETA74515.1"/>
    </source>
</evidence>
<comment type="caution">
    <text evidence="1">The sequence shown here is derived from an EMBL/GenBank/DDBJ whole genome shotgun (WGS) entry which is preliminary data.</text>
</comment>
<name>V7HYZ5_9LACO</name>
<dbReference type="EMBL" id="AWWH01000066">
    <property type="protein sequence ID" value="ETA74515.1"/>
    <property type="molecule type" value="Genomic_DNA"/>
</dbReference>
<evidence type="ECO:0000313" key="2">
    <source>
        <dbReference type="Proteomes" id="UP000018559"/>
    </source>
</evidence>
<proteinExistence type="predicted"/>
<protein>
    <submittedName>
        <fullName evidence="1">Uncharacterized protein</fullName>
    </submittedName>
</protein>
<sequence length="140" mass="15425">MEQTQLKELIIEKAINNINNDVDLDSSNADESKTLLTKLFSIPGVTILENASDDKRKLTSLYIRLIATFTCNDGGSKSDYYACALAEAFEDYGLKLPTHATGEYGKFVEYIVESIKANAIRTSEELSQHQKLATALGSPD</sequence>
<reference evidence="1 2" key="1">
    <citation type="journal article" date="2014" name="Genome Announc.">
        <title>The Genome of the Predominant Equine Lactobacillus Species, Lactobacillus equi, Is Reflective of Its Lifestyle Adaptations to an Herbivorous Host.</title>
        <authorList>
            <person name="O'Donnell M.M."/>
            <person name="Harris H.M."/>
            <person name="O'Toole P.W."/>
            <person name="Ross R.P."/>
        </authorList>
    </citation>
    <scope>NUCLEOTIDE SEQUENCE [LARGE SCALE GENOMIC DNA]</scope>
    <source>
        <strain evidence="1 2">DPC 6820</strain>
    </source>
</reference>
<gene>
    <name evidence="1" type="ORF">LEQ_0380</name>
</gene>